<evidence type="ECO:0000256" key="4">
    <source>
        <dbReference type="ARBA" id="ARBA00022553"/>
    </source>
</evidence>
<keyword evidence="5 15" id="KW-0812">Transmembrane</keyword>
<keyword evidence="4" id="KW-0597">Phosphoprotein</keyword>
<evidence type="ECO:0000256" key="5">
    <source>
        <dbReference type="ARBA" id="ARBA00022692"/>
    </source>
</evidence>
<dbReference type="PROSITE" id="PS50262">
    <property type="entry name" value="G_PROTEIN_RECEP_F1_2"/>
    <property type="match status" value="1"/>
</dbReference>
<dbReference type="GO" id="GO:0007189">
    <property type="term" value="P:adenylate cyclase-activating G protein-coupled receptor signaling pathway"/>
    <property type="evidence" value="ECO:0007669"/>
    <property type="project" value="TreeGrafter"/>
</dbReference>
<feature type="region of interest" description="Disordered" evidence="14">
    <location>
        <begin position="411"/>
        <end position="442"/>
    </location>
</feature>
<dbReference type="Proteomes" id="UP000242188">
    <property type="component" value="Unassembled WGS sequence"/>
</dbReference>
<dbReference type="InterPro" id="IPR008365">
    <property type="entry name" value="Prostanoid_rcpt"/>
</dbReference>
<keyword evidence="18" id="KW-1185">Reference proteome</keyword>
<dbReference type="CDD" id="cd14981">
    <property type="entry name" value="7tmA_Prostanoid_R"/>
    <property type="match status" value="1"/>
</dbReference>
<protein>
    <recommendedName>
        <fullName evidence="2">Thromboxane A2 receptor</fullName>
    </recommendedName>
    <alternativeName>
        <fullName evidence="13">Prostanoid TP receptor</fullName>
    </alternativeName>
</protein>
<dbReference type="SUPFAM" id="SSF81321">
    <property type="entry name" value="Family A G protein-coupled receptor-like"/>
    <property type="match status" value="1"/>
</dbReference>
<evidence type="ECO:0000256" key="15">
    <source>
        <dbReference type="SAM" id="Phobius"/>
    </source>
</evidence>
<organism evidence="17 18">
    <name type="scientific">Mizuhopecten yessoensis</name>
    <name type="common">Japanese scallop</name>
    <name type="synonym">Patinopecten yessoensis</name>
    <dbReference type="NCBI Taxonomy" id="6573"/>
    <lineage>
        <taxon>Eukaryota</taxon>
        <taxon>Metazoa</taxon>
        <taxon>Spiralia</taxon>
        <taxon>Lophotrochozoa</taxon>
        <taxon>Mollusca</taxon>
        <taxon>Bivalvia</taxon>
        <taxon>Autobranchia</taxon>
        <taxon>Pteriomorphia</taxon>
        <taxon>Pectinida</taxon>
        <taxon>Pectinoidea</taxon>
        <taxon>Pectinidae</taxon>
        <taxon>Mizuhopecten</taxon>
    </lineage>
</organism>
<feature type="transmembrane region" description="Helical" evidence="15">
    <location>
        <begin position="166"/>
        <end position="186"/>
    </location>
</feature>
<comment type="caution">
    <text evidence="17">The sequence shown here is derived from an EMBL/GenBank/DDBJ whole genome shotgun (WGS) entry which is preliminary data.</text>
</comment>
<gene>
    <name evidence="17" type="ORF">KP79_PYT08505</name>
</gene>
<evidence type="ECO:0000313" key="17">
    <source>
        <dbReference type="EMBL" id="OWF34813.1"/>
    </source>
</evidence>
<feature type="transmembrane region" description="Helical" evidence="15">
    <location>
        <begin position="216"/>
        <end position="241"/>
    </location>
</feature>
<evidence type="ECO:0000256" key="8">
    <source>
        <dbReference type="ARBA" id="ARBA00023136"/>
    </source>
</evidence>
<dbReference type="InterPro" id="IPR001105">
    <property type="entry name" value="Thbox_rcpt"/>
</dbReference>
<feature type="transmembrane region" description="Helical" evidence="15">
    <location>
        <begin position="278"/>
        <end position="300"/>
    </location>
</feature>
<dbReference type="GO" id="GO:0005886">
    <property type="term" value="C:plasma membrane"/>
    <property type="evidence" value="ECO:0007669"/>
    <property type="project" value="UniProtKB-SubCell"/>
</dbReference>
<evidence type="ECO:0000256" key="11">
    <source>
        <dbReference type="ARBA" id="ARBA00023180"/>
    </source>
</evidence>
<dbReference type="OrthoDB" id="5959154at2759"/>
<dbReference type="PRINTS" id="PR00237">
    <property type="entry name" value="GPCRRHODOPSN"/>
</dbReference>
<feature type="transmembrane region" description="Helical" evidence="15">
    <location>
        <begin position="53"/>
        <end position="74"/>
    </location>
</feature>
<feature type="compositionally biased region" description="Basic and acidic residues" evidence="14">
    <location>
        <begin position="414"/>
        <end position="434"/>
    </location>
</feature>
<keyword evidence="9" id="KW-1015">Disulfide bond</keyword>
<evidence type="ECO:0000313" key="18">
    <source>
        <dbReference type="Proteomes" id="UP000242188"/>
    </source>
</evidence>
<accession>A0A210PE98</accession>
<evidence type="ECO:0000259" key="16">
    <source>
        <dbReference type="PROSITE" id="PS50262"/>
    </source>
</evidence>
<dbReference type="GO" id="GO:0007204">
    <property type="term" value="P:positive regulation of cytosolic calcium ion concentration"/>
    <property type="evidence" value="ECO:0007669"/>
    <property type="project" value="TreeGrafter"/>
</dbReference>
<keyword evidence="7" id="KW-0297">G-protein coupled receptor</keyword>
<reference evidence="17 18" key="1">
    <citation type="journal article" date="2017" name="Nat. Ecol. Evol.">
        <title>Scallop genome provides insights into evolution of bilaterian karyotype and development.</title>
        <authorList>
            <person name="Wang S."/>
            <person name="Zhang J."/>
            <person name="Jiao W."/>
            <person name="Li J."/>
            <person name="Xun X."/>
            <person name="Sun Y."/>
            <person name="Guo X."/>
            <person name="Huan P."/>
            <person name="Dong B."/>
            <person name="Zhang L."/>
            <person name="Hu X."/>
            <person name="Sun X."/>
            <person name="Wang J."/>
            <person name="Zhao C."/>
            <person name="Wang Y."/>
            <person name="Wang D."/>
            <person name="Huang X."/>
            <person name="Wang R."/>
            <person name="Lv J."/>
            <person name="Li Y."/>
            <person name="Zhang Z."/>
            <person name="Liu B."/>
            <person name="Lu W."/>
            <person name="Hui Y."/>
            <person name="Liang J."/>
            <person name="Zhou Z."/>
            <person name="Hou R."/>
            <person name="Li X."/>
            <person name="Liu Y."/>
            <person name="Li H."/>
            <person name="Ning X."/>
            <person name="Lin Y."/>
            <person name="Zhao L."/>
            <person name="Xing Q."/>
            <person name="Dou J."/>
            <person name="Li Y."/>
            <person name="Mao J."/>
            <person name="Guo H."/>
            <person name="Dou H."/>
            <person name="Li T."/>
            <person name="Mu C."/>
            <person name="Jiang W."/>
            <person name="Fu Q."/>
            <person name="Fu X."/>
            <person name="Miao Y."/>
            <person name="Liu J."/>
            <person name="Yu Q."/>
            <person name="Li R."/>
            <person name="Liao H."/>
            <person name="Li X."/>
            <person name="Kong Y."/>
            <person name="Jiang Z."/>
            <person name="Chourrout D."/>
            <person name="Li R."/>
            <person name="Bao Z."/>
        </authorList>
    </citation>
    <scope>NUCLEOTIDE SEQUENCE [LARGE SCALE GENOMIC DNA]</scope>
    <source>
        <strain evidence="17 18">PY_sf001</strain>
    </source>
</reference>
<comment type="subcellular location">
    <subcellularLocation>
        <location evidence="1">Cell membrane</location>
        <topology evidence="1">Multi-pass membrane protein</topology>
    </subcellularLocation>
</comment>
<keyword evidence="10 17" id="KW-0675">Receptor</keyword>
<evidence type="ECO:0000256" key="2">
    <source>
        <dbReference type="ARBA" id="ARBA00017628"/>
    </source>
</evidence>
<feature type="domain" description="G-protein coupled receptors family 1 profile" evidence="16">
    <location>
        <begin position="66"/>
        <end position="336"/>
    </location>
</feature>
<dbReference type="GO" id="GO:0004960">
    <property type="term" value="F:thromboxane receptor activity"/>
    <property type="evidence" value="ECO:0007669"/>
    <property type="project" value="InterPro"/>
</dbReference>
<dbReference type="PANTHER" id="PTHR11866:SF16">
    <property type="entry name" value="PROSTAGLANDIN E2 RECEPTOR EP4 SUBTYPE-LIKE PROTEIN"/>
    <property type="match status" value="1"/>
</dbReference>
<evidence type="ECO:0000256" key="1">
    <source>
        <dbReference type="ARBA" id="ARBA00004651"/>
    </source>
</evidence>
<proteinExistence type="predicted"/>
<dbReference type="STRING" id="6573.A0A210PE98"/>
<dbReference type="PRINTS" id="PR01788">
    <property type="entry name" value="PROSTANOIDR"/>
</dbReference>
<evidence type="ECO:0000256" key="14">
    <source>
        <dbReference type="SAM" id="MobiDB-lite"/>
    </source>
</evidence>
<keyword evidence="3" id="KW-1003">Cell membrane</keyword>
<dbReference type="InterPro" id="IPR000276">
    <property type="entry name" value="GPCR_Rhodpsn"/>
</dbReference>
<evidence type="ECO:0000256" key="12">
    <source>
        <dbReference type="ARBA" id="ARBA00023224"/>
    </source>
</evidence>
<dbReference type="EMBL" id="NEDP02076749">
    <property type="protein sequence ID" value="OWF34813.1"/>
    <property type="molecule type" value="Genomic_DNA"/>
</dbReference>
<keyword evidence="8 15" id="KW-0472">Membrane</keyword>
<evidence type="ECO:0000256" key="3">
    <source>
        <dbReference type="ARBA" id="ARBA00022475"/>
    </source>
</evidence>
<keyword evidence="12" id="KW-0807">Transducer</keyword>
<keyword evidence="11" id="KW-0325">Glycoprotein</keyword>
<evidence type="ECO:0000256" key="6">
    <source>
        <dbReference type="ARBA" id="ARBA00022989"/>
    </source>
</evidence>
<dbReference type="InterPro" id="IPR017452">
    <property type="entry name" value="GPCR_Rhodpsn_7TM"/>
</dbReference>
<name>A0A210PE98_MIZYE</name>
<dbReference type="PANTHER" id="PTHR11866">
    <property type="entry name" value="G-PROTEIN COUPLED RECEPTOR FAMILY 1 MEMBER"/>
    <property type="match status" value="1"/>
</dbReference>
<dbReference type="AlphaFoldDB" id="A0A210PE98"/>
<dbReference type="Gene3D" id="1.20.1070.10">
    <property type="entry name" value="Rhodopsin 7-helix transmembrane proteins"/>
    <property type="match status" value="1"/>
</dbReference>
<evidence type="ECO:0000256" key="13">
    <source>
        <dbReference type="ARBA" id="ARBA00029815"/>
    </source>
</evidence>
<feature type="transmembrane region" description="Helical" evidence="15">
    <location>
        <begin position="126"/>
        <end position="145"/>
    </location>
</feature>
<evidence type="ECO:0000256" key="9">
    <source>
        <dbReference type="ARBA" id="ARBA00023157"/>
    </source>
</evidence>
<sequence length="587" mass="65391">MTSQYIPPSSNRSDLELIMAEPSSFTLPAICNYSYFEDRDNETFGTHHSGATIISPVLMGSAGIIGNILALYVLHKNKSSSVFYTLVAGLAWTDLSGIILTSPVTILAYSNGRKWVGGDILCKFNGFVMICFGLSTPLIVCAMAIERFLAIKYAFIHSQRCNYGCARIILIALWIVVLLFGVLPLFGIGTYTVQYPCTWCFLDFHSNNPIANSYGYLYASVNLAVVLIMTSCNCYVMFALLRVRWLKRVAISQNGNLEVCELNGGRRYRRKKKNQRDIELQMIILMCVLTTVFGMCWAPLMVQIVVTMATGRHNYVIDLTVIRLASLNQMLDPWIYILLRKTILDKLKLSFKKVFCFCCPTQEVEEGTDQNAHAHHLRCFRKQYNTAGPQHLCHYQNIPAGVGSCRNHSKKCSKRSDGSRNKKHSLPDVMREAHSLSPQGDLLRPDVAAGDTYNEICNQCQSTHTHSKLEKKSSVPIECAYANSVLMGQQCNHGSDDDSDSSTSHEHCNICSGVEESQTNDVFSDPAVETLESEVFMTKTTTNSGGGGGESNNLLQAPVSSSRRHLYSDVIPSFRSFRLPRYVALAS</sequence>
<feature type="transmembrane region" description="Helical" evidence="15">
    <location>
        <begin position="81"/>
        <end position="106"/>
    </location>
</feature>
<dbReference type="FunFam" id="1.20.1070.10:FF:000163">
    <property type="entry name" value="Thromboxane A2 receptor"/>
    <property type="match status" value="1"/>
</dbReference>
<dbReference type="PRINTS" id="PR00429">
    <property type="entry name" value="THROMBOXANER"/>
</dbReference>
<evidence type="ECO:0000256" key="7">
    <source>
        <dbReference type="ARBA" id="ARBA00023040"/>
    </source>
</evidence>
<keyword evidence="6 15" id="KW-1133">Transmembrane helix</keyword>
<evidence type="ECO:0000256" key="10">
    <source>
        <dbReference type="ARBA" id="ARBA00023170"/>
    </source>
</evidence>
<dbReference type="Pfam" id="PF00001">
    <property type="entry name" value="7tm_1"/>
    <property type="match status" value="1"/>
</dbReference>